<dbReference type="SUPFAM" id="SSF55681">
    <property type="entry name" value="Class II aaRS and biotin synthetases"/>
    <property type="match status" value="1"/>
</dbReference>
<dbReference type="PIRSF" id="PIRSF001549">
    <property type="entry name" value="His-tRNA_synth"/>
    <property type="match status" value="1"/>
</dbReference>
<dbReference type="InterPro" id="IPR041715">
    <property type="entry name" value="HisRS-like_core"/>
</dbReference>
<evidence type="ECO:0000256" key="8">
    <source>
        <dbReference type="ARBA" id="ARBA00025246"/>
    </source>
</evidence>
<keyword evidence="11" id="KW-0808">Transferase</keyword>
<keyword evidence="11" id="KW-0328">Glycosyltransferase</keyword>
<sequence>MIHPIPSGTRDVLPDELRELRAITDAMRTVFDAHEYGEVATPALEYETVLTRGDSAAADPAYRLFDEHGNVLVLRSDMTIPIARVVATRYGTASPPLRFSYIASAYRAVKQHRGQPREILQAGIELVGAPGPAGTAEAITVLCAALDAAGLDSYRVGLGDASLFSRALDRAGVHDTGPILRELAAGDMVGLERELRAAGAVELLDIARARGGVEIVPEGEPLREVYELLAEDVAGRVIFDLGLVRTLGYYTGPVFEVYDAAFGSPLGGGGRYDDLLGRFGRPLPACGWALDVERVHAAALGEGR</sequence>
<comment type="caution">
    <text evidence="11">The sequence shown here is derived from an EMBL/GenBank/DDBJ whole genome shotgun (WGS) entry which is preliminary data.</text>
</comment>
<keyword evidence="7 9" id="KW-0368">Histidine biosynthesis</keyword>
<dbReference type="RefSeq" id="WP_202952680.1">
    <property type="nucleotide sequence ID" value="NZ_JAPCID010000055.1"/>
</dbReference>
<dbReference type="InterPro" id="IPR004517">
    <property type="entry name" value="HisZ"/>
</dbReference>
<feature type="domain" description="Class II Histidinyl-tRNA synthetase (HisRS)-like catalytic core" evidence="10">
    <location>
        <begin position="8"/>
        <end position="295"/>
    </location>
</feature>
<dbReference type="EMBL" id="JAPCID010000055">
    <property type="protein sequence ID" value="MDA0141387.1"/>
    <property type="molecule type" value="Genomic_DNA"/>
</dbReference>
<evidence type="ECO:0000256" key="6">
    <source>
        <dbReference type="ARBA" id="ARBA00022605"/>
    </source>
</evidence>
<comment type="miscellaneous">
    <text evidence="9">This function is generally fulfilled by the C-terminal part of HisG, which is missing in some bacteria such as this one.</text>
</comment>
<protein>
    <recommendedName>
        <fullName evidence="4 9">ATP phosphoribosyltransferase regulatory subunit</fullName>
    </recommendedName>
</protein>
<dbReference type="GO" id="GO:0016757">
    <property type="term" value="F:glycosyltransferase activity"/>
    <property type="evidence" value="ECO:0007669"/>
    <property type="project" value="UniProtKB-KW"/>
</dbReference>
<accession>A0ABT4RS18</accession>
<dbReference type="CDD" id="cd00773">
    <property type="entry name" value="HisRS-like_core"/>
    <property type="match status" value="1"/>
</dbReference>
<keyword evidence="6 9" id="KW-0028">Amino-acid biosynthesis</keyword>
<gene>
    <name evidence="9" type="primary">hisZ</name>
    <name evidence="11" type="ORF">OJ962_28080</name>
</gene>
<evidence type="ECO:0000256" key="1">
    <source>
        <dbReference type="ARBA" id="ARBA00004496"/>
    </source>
</evidence>
<dbReference type="Pfam" id="PF13393">
    <property type="entry name" value="tRNA-synt_His"/>
    <property type="match status" value="1"/>
</dbReference>
<comment type="function">
    <text evidence="8 9">Required for the first step of histidine biosynthesis. May allow the feedback regulation of ATP phosphoribosyltransferase activity by histidine.</text>
</comment>
<dbReference type="PANTHER" id="PTHR43707:SF6">
    <property type="entry name" value="ATP PHOSPHORIBOSYLTRANSFERASE REGULATORY SUBUNIT"/>
    <property type="match status" value="1"/>
</dbReference>
<evidence type="ECO:0000256" key="3">
    <source>
        <dbReference type="ARBA" id="ARBA00005539"/>
    </source>
</evidence>
<comment type="subcellular location">
    <subcellularLocation>
        <location evidence="1 9">Cytoplasm</location>
    </subcellularLocation>
</comment>
<dbReference type="InterPro" id="IPR045864">
    <property type="entry name" value="aa-tRNA-synth_II/BPL/LPL"/>
</dbReference>
<dbReference type="Proteomes" id="UP001147700">
    <property type="component" value="Unassembled WGS sequence"/>
</dbReference>
<dbReference type="PANTHER" id="PTHR43707">
    <property type="entry name" value="HISTIDYL-TRNA SYNTHETASE"/>
    <property type="match status" value="1"/>
</dbReference>
<evidence type="ECO:0000256" key="2">
    <source>
        <dbReference type="ARBA" id="ARBA00004667"/>
    </source>
</evidence>
<proteinExistence type="inferred from homology"/>
<dbReference type="InterPro" id="IPR004516">
    <property type="entry name" value="HisRS/HisZ"/>
</dbReference>
<reference evidence="11" key="1">
    <citation type="submission" date="2022-10" db="EMBL/GenBank/DDBJ databases">
        <title>The WGS of Solirubrobacter sp. CPCC 204708.</title>
        <authorList>
            <person name="Jiang Z."/>
        </authorList>
    </citation>
    <scope>NUCLEOTIDE SEQUENCE</scope>
    <source>
        <strain evidence="11">CPCC 204708</strain>
    </source>
</reference>
<evidence type="ECO:0000259" key="10">
    <source>
        <dbReference type="Pfam" id="PF13393"/>
    </source>
</evidence>
<evidence type="ECO:0000256" key="5">
    <source>
        <dbReference type="ARBA" id="ARBA00022490"/>
    </source>
</evidence>
<keyword evidence="5 9" id="KW-0963">Cytoplasm</keyword>
<comment type="subunit">
    <text evidence="9">Heteromultimer composed of HisG and HisZ subunits.</text>
</comment>
<organism evidence="11 12">
    <name type="scientific">Solirubrobacter deserti</name>
    <dbReference type="NCBI Taxonomy" id="2282478"/>
    <lineage>
        <taxon>Bacteria</taxon>
        <taxon>Bacillati</taxon>
        <taxon>Actinomycetota</taxon>
        <taxon>Thermoleophilia</taxon>
        <taxon>Solirubrobacterales</taxon>
        <taxon>Solirubrobacteraceae</taxon>
        <taxon>Solirubrobacter</taxon>
    </lineage>
</organism>
<evidence type="ECO:0000256" key="9">
    <source>
        <dbReference type="HAMAP-Rule" id="MF_00125"/>
    </source>
</evidence>
<comment type="pathway">
    <text evidence="2 9">Amino-acid biosynthesis; L-histidine biosynthesis; L-histidine from 5-phospho-alpha-D-ribose 1-diphosphate: step 1/9.</text>
</comment>
<evidence type="ECO:0000256" key="7">
    <source>
        <dbReference type="ARBA" id="ARBA00023102"/>
    </source>
</evidence>
<dbReference type="Gene3D" id="3.30.930.10">
    <property type="entry name" value="Bira Bifunctional Protein, Domain 2"/>
    <property type="match status" value="1"/>
</dbReference>
<keyword evidence="12" id="KW-1185">Reference proteome</keyword>
<name>A0ABT4RS18_9ACTN</name>
<evidence type="ECO:0000313" key="12">
    <source>
        <dbReference type="Proteomes" id="UP001147700"/>
    </source>
</evidence>
<evidence type="ECO:0000256" key="4">
    <source>
        <dbReference type="ARBA" id="ARBA00020397"/>
    </source>
</evidence>
<dbReference type="HAMAP" id="MF_00125">
    <property type="entry name" value="HisZ"/>
    <property type="match status" value="1"/>
</dbReference>
<evidence type="ECO:0000313" key="11">
    <source>
        <dbReference type="EMBL" id="MDA0141387.1"/>
    </source>
</evidence>
<comment type="similarity">
    <text evidence="3 9">Belongs to the class-II aminoacyl-tRNA synthetase family. HisZ subfamily.</text>
</comment>